<evidence type="ECO:0000256" key="3">
    <source>
        <dbReference type="RuleBase" id="RU000524"/>
    </source>
</evidence>
<feature type="region of interest" description="Disordered" evidence="4">
    <location>
        <begin position="111"/>
        <end position="144"/>
    </location>
</feature>
<dbReference type="CDD" id="cd04496">
    <property type="entry name" value="SSB_OBF"/>
    <property type="match status" value="1"/>
</dbReference>
<evidence type="ECO:0000256" key="4">
    <source>
        <dbReference type="SAM" id="MobiDB-lite"/>
    </source>
</evidence>
<dbReference type="PROSITE" id="PS50935">
    <property type="entry name" value="SSB"/>
    <property type="match status" value="1"/>
</dbReference>
<evidence type="ECO:0000256" key="1">
    <source>
        <dbReference type="ARBA" id="ARBA00023125"/>
    </source>
</evidence>
<keyword evidence="1 2" id="KW-0238">DNA-binding</keyword>
<dbReference type="InterPro" id="IPR012340">
    <property type="entry name" value="NA-bd_OB-fold"/>
</dbReference>
<dbReference type="OrthoDB" id="5293989at2"/>
<organism evidence="5 6">
    <name type="scientific">Acidithiobacillus ferrooxidans</name>
    <name type="common">Thiobacillus ferrooxidans</name>
    <dbReference type="NCBI Taxonomy" id="920"/>
    <lineage>
        <taxon>Bacteria</taxon>
        <taxon>Pseudomonadati</taxon>
        <taxon>Pseudomonadota</taxon>
        <taxon>Acidithiobacillia</taxon>
        <taxon>Acidithiobacillales</taxon>
        <taxon>Acidithiobacillaceae</taxon>
        <taxon>Acidithiobacillus</taxon>
    </lineage>
</organism>
<dbReference type="AlphaFoldDB" id="A0A2W1K1B0"/>
<evidence type="ECO:0000313" key="5">
    <source>
        <dbReference type="EMBL" id="PZD80478.1"/>
    </source>
</evidence>
<evidence type="ECO:0000313" key="6">
    <source>
        <dbReference type="Proteomes" id="UP000248886"/>
    </source>
</evidence>
<proteinExistence type="inferred from homology"/>
<dbReference type="Gene3D" id="2.40.50.140">
    <property type="entry name" value="Nucleic acid-binding proteins"/>
    <property type="match status" value="1"/>
</dbReference>
<dbReference type="HAMAP" id="MF_00984">
    <property type="entry name" value="SSB"/>
    <property type="match status" value="1"/>
</dbReference>
<dbReference type="GO" id="GO:0009295">
    <property type="term" value="C:nucleoid"/>
    <property type="evidence" value="ECO:0007669"/>
    <property type="project" value="TreeGrafter"/>
</dbReference>
<dbReference type="PANTHER" id="PTHR10302">
    <property type="entry name" value="SINGLE-STRANDED DNA-BINDING PROTEIN"/>
    <property type="match status" value="1"/>
</dbReference>
<comment type="subunit">
    <text evidence="2">Homotetramer.</text>
</comment>
<dbReference type="RefSeq" id="WP_054609053.1">
    <property type="nucleotide sequence ID" value="NZ_AP025160.1"/>
</dbReference>
<name>A0A2W1K1B0_ACIFR</name>
<dbReference type="GO" id="GO:0003697">
    <property type="term" value="F:single-stranded DNA binding"/>
    <property type="evidence" value="ECO:0007669"/>
    <property type="project" value="UniProtKB-UniRule"/>
</dbReference>
<dbReference type="PANTHER" id="PTHR10302:SF27">
    <property type="entry name" value="SINGLE-STRANDED DNA-BINDING PROTEIN"/>
    <property type="match status" value="1"/>
</dbReference>
<dbReference type="Pfam" id="PF00436">
    <property type="entry name" value="SSB"/>
    <property type="match status" value="1"/>
</dbReference>
<gene>
    <name evidence="5" type="ORF">DN052_13415</name>
</gene>
<comment type="caution">
    <text evidence="5">The sequence shown here is derived from an EMBL/GenBank/DDBJ whole genome shotgun (WGS) entry which is preliminary data.</text>
</comment>
<dbReference type="InterPro" id="IPR000424">
    <property type="entry name" value="Primosome_PriB/ssb"/>
</dbReference>
<dbReference type="EMBL" id="QKQP01000006">
    <property type="protein sequence ID" value="PZD80478.1"/>
    <property type="molecule type" value="Genomic_DNA"/>
</dbReference>
<reference evidence="5 6" key="1">
    <citation type="submission" date="2018-06" db="EMBL/GenBank/DDBJ databases">
        <title>Draft sequence of Acidithiobacillus ferrooxidans CCM 4253.</title>
        <authorList>
            <person name="Moya-Beltran A."/>
            <person name="Castro M."/>
            <person name="Covarrubias P.C."/>
            <person name="Issotta F."/>
            <person name="Janiczek O."/>
            <person name="Mandl M."/>
            <person name="Kucera J."/>
            <person name="Quatrini R."/>
        </authorList>
    </citation>
    <scope>NUCLEOTIDE SEQUENCE [LARGE SCALE GENOMIC DNA]</scope>
    <source>
        <strain evidence="5 6">CCM 4253</strain>
    </source>
</reference>
<dbReference type="GO" id="GO:0006260">
    <property type="term" value="P:DNA replication"/>
    <property type="evidence" value="ECO:0007669"/>
    <property type="project" value="InterPro"/>
</dbReference>
<sequence length="167" mass="18400">MAGVNKVILLGNVGQDPEMRYTPAGKAIASFSVATSERYKDKEGITQERTEWHRVTLFGRQAEIAGEYLRKGSQVYIEGRIQTEKYTDKEGVERYATKIIGDRLQLLGRRSEDGGASDGYSGKSQGSTGGGGGHPAPMDDLGEDEIPFVTQADVLFQPRSLLRRVRF</sequence>
<accession>A0A2W1K1B0</accession>
<dbReference type="Proteomes" id="UP000248886">
    <property type="component" value="Unassembled WGS sequence"/>
</dbReference>
<dbReference type="NCBIfam" id="TIGR00621">
    <property type="entry name" value="ssb"/>
    <property type="match status" value="1"/>
</dbReference>
<dbReference type="InterPro" id="IPR011344">
    <property type="entry name" value="ssDNA-bd"/>
</dbReference>
<evidence type="ECO:0000256" key="2">
    <source>
        <dbReference type="HAMAP-Rule" id="MF_00984"/>
    </source>
</evidence>
<dbReference type="SUPFAM" id="SSF50249">
    <property type="entry name" value="Nucleic acid-binding proteins"/>
    <property type="match status" value="1"/>
</dbReference>
<comment type="caution">
    <text evidence="2">Lacks conserved residue(s) required for the propagation of feature annotation.</text>
</comment>
<protein>
    <recommendedName>
        <fullName evidence="2 3">Single-stranded DNA-binding protein</fullName>
        <shortName evidence="2">SSB</shortName>
    </recommendedName>
</protein>